<evidence type="ECO:0000256" key="5">
    <source>
        <dbReference type="ARBA" id="ARBA00009320"/>
    </source>
</evidence>
<evidence type="ECO:0000256" key="13">
    <source>
        <dbReference type="ARBA" id="ARBA00048798"/>
    </source>
</evidence>
<dbReference type="InterPro" id="IPR033939">
    <property type="entry name" value="BCAT_family"/>
</dbReference>
<comment type="catalytic activity">
    <reaction evidence="12">
        <text>L-valine + 2-oxoglutarate = 3-methyl-2-oxobutanoate + L-glutamate</text>
        <dbReference type="Rhea" id="RHEA:24813"/>
        <dbReference type="ChEBI" id="CHEBI:11851"/>
        <dbReference type="ChEBI" id="CHEBI:16810"/>
        <dbReference type="ChEBI" id="CHEBI:29985"/>
        <dbReference type="ChEBI" id="CHEBI:57762"/>
        <dbReference type="EC" id="2.6.1.42"/>
    </reaction>
</comment>
<dbReference type="InterPro" id="IPR036038">
    <property type="entry name" value="Aminotransferase-like"/>
</dbReference>
<reference evidence="16" key="2">
    <citation type="submission" date="2021-04" db="EMBL/GenBank/DDBJ databases">
        <authorList>
            <person name="Gilroy R."/>
        </authorList>
    </citation>
    <scope>NUCLEOTIDE SEQUENCE</scope>
    <source>
        <strain evidence="16">CHK187-11901</strain>
    </source>
</reference>
<dbReference type="GO" id="GO:0008652">
    <property type="term" value="P:amino acid biosynthetic process"/>
    <property type="evidence" value="ECO:0007669"/>
    <property type="project" value="UniProtKB-KW"/>
</dbReference>
<dbReference type="InterPro" id="IPR043132">
    <property type="entry name" value="BCAT-like_C"/>
</dbReference>
<comment type="pathway">
    <text evidence="2">Amino-acid biosynthesis; L-isoleucine biosynthesis; L-isoleucine from 2-oxobutanoate: step 4/4.</text>
</comment>
<dbReference type="NCBIfam" id="NF009897">
    <property type="entry name" value="PRK13357.1"/>
    <property type="match status" value="1"/>
</dbReference>
<dbReference type="NCBIfam" id="TIGR01123">
    <property type="entry name" value="ilvE_II"/>
    <property type="match status" value="1"/>
</dbReference>
<dbReference type="EC" id="2.6.1.42" evidence="6"/>
<keyword evidence="8" id="KW-0028">Amino-acid biosynthesis</keyword>
<feature type="modified residue" description="N6-(pyridoxal phosphate)lysine" evidence="15">
    <location>
        <position position="195"/>
    </location>
</feature>
<dbReference type="Proteomes" id="UP000823896">
    <property type="component" value="Unassembled WGS sequence"/>
</dbReference>
<evidence type="ECO:0000313" key="17">
    <source>
        <dbReference type="Proteomes" id="UP000823896"/>
    </source>
</evidence>
<keyword evidence="7 16" id="KW-0032">Aminotransferase</keyword>
<organism evidence="16 17">
    <name type="scientific">Candidatus Merdibacter merdavium</name>
    <dbReference type="NCBI Taxonomy" id="2838692"/>
    <lineage>
        <taxon>Bacteria</taxon>
        <taxon>Bacillati</taxon>
        <taxon>Bacillota</taxon>
        <taxon>Erysipelotrichia</taxon>
        <taxon>Erysipelotrichales</taxon>
        <taxon>Erysipelotrichaceae</taxon>
        <taxon>Merdibacter</taxon>
    </lineage>
</organism>
<dbReference type="PANTHER" id="PTHR11825:SF44">
    <property type="entry name" value="BRANCHED-CHAIN-AMINO-ACID AMINOTRANSFERASE"/>
    <property type="match status" value="1"/>
</dbReference>
<comment type="cofactor">
    <cofactor evidence="1">
        <name>pyridoxal 5'-phosphate</name>
        <dbReference type="ChEBI" id="CHEBI:597326"/>
    </cofactor>
</comment>
<keyword evidence="10" id="KW-0663">Pyridoxal phosphate</keyword>
<protein>
    <recommendedName>
        <fullName evidence="6">branched-chain-amino-acid transaminase</fullName>
        <ecNumber evidence="6">2.6.1.42</ecNumber>
    </recommendedName>
</protein>
<evidence type="ECO:0000256" key="4">
    <source>
        <dbReference type="ARBA" id="ARBA00005072"/>
    </source>
</evidence>
<reference evidence="16" key="1">
    <citation type="journal article" date="2021" name="PeerJ">
        <title>Extensive microbial diversity within the chicken gut microbiome revealed by metagenomics and culture.</title>
        <authorList>
            <person name="Gilroy R."/>
            <person name="Ravi A."/>
            <person name="Getino M."/>
            <person name="Pursley I."/>
            <person name="Horton D.L."/>
            <person name="Alikhan N.F."/>
            <person name="Baker D."/>
            <person name="Gharbi K."/>
            <person name="Hall N."/>
            <person name="Watson M."/>
            <person name="Adriaenssens E.M."/>
            <person name="Foster-Nyarko E."/>
            <person name="Jarju S."/>
            <person name="Secka A."/>
            <person name="Antonio M."/>
            <person name="Oren A."/>
            <person name="Chaudhuri R.R."/>
            <person name="La Ragione R."/>
            <person name="Hildebrand F."/>
            <person name="Pallen M.J."/>
        </authorList>
    </citation>
    <scope>NUCLEOTIDE SEQUENCE</scope>
    <source>
        <strain evidence="16">CHK187-11901</strain>
    </source>
</reference>
<dbReference type="PIRSF" id="PIRSF006468">
    <property type="entry name" value="BCAT1"/>
    <property type="match status" value="1"/>
</dbReference>
<comment type="catalytic activity">
    <reaction evidence="13">
        <text>L-isoleucine + 2-oxoglutarate = (S)-3-methyl-2-oxopentanoate + L-glutamate</text>
        <dbReference type="Rhea" id="RHEA:24801"/>
        <dbReference type="ChEBI" id="CHEBI:16810"/>
        <dbReference type="ChEBI" id="CHEBI:29985"/>
        <dbReference type="ChEBI" id="CHEBI:35146"/>
        <dbReference type="ChEBI" id="CHEBI:58045"/>
        <dbReference type="EC" id="2.6.1.42"/>
    </reaction>
</comment>
<sequence>MEIKIERAKTLKPKPAADAALGFGKYYTDHMFVLDWDKDQGWHDARIVPFAPIPLDPATMVLHYAQETFEGLKAYRTKDGRILLFRPEMNARRFANSNRRLCMPELSEDMFVEAVEALVSYEQDWVPAKEGTSLYIRPFMFATEAAVGVHPASSYKFVIILSPVGAYYPEGVNPVKIYVEDEYVRATKGGTGFTKCGGNYAASIAAQVKAEKLGYTQVLWLDGVERKYVEEVGTMNVMFMINDEIITAPCEGTVLPGVTRDSIIHILKSWGYQVSERHLAIDELMQAGHDGTLQEAFGTGTAAVISPIGELRYKDDEVIIHDFKTGELTQKLYDTLTGIQWGDIEDTFGWTREVK</sequence>
<evidence type="ECO:0000256" key="10">
    <source>
        <dbReference type="ARBA" id="ARBA00022898"/>
    </source>
</evidence>
<keyword evidence="9 16" id="KW-0808">Transferase</keyword>
<comment type="similarity">
    <text evidence="5">Belongs to the class-IV pyridoxal-phosphate-dependent aminotransferase family.</text>
</comment>
<dbReference type="CDD" id="cd01557">
    <property type="entry name" value="BCAT_beta_family"/>
    <property type="match status" value="1"/>
</dbReference>
<evidence type="ECO:0000256" key="7">
    <source>
        <dbReference type="ARBA" id="ARBA00022576"/>
    </source>
</evidence>
<dbReference type="GO" id="GO:0009082">
    <property type="term" value="P:branched-chain amino acid biosynthetic process"/>
    <property type="evidence" value="ECO:0007669"/>
    <property type="project" value="UniProtKB-KW"/>
</dbReference>
<comment type="pathway">
    <text evidence="3">Amino-acid biosynthesis; L-valine biosynthesis; L-valine from pyruvate: step 4/4.</text>
</comment>
<proteinExistence type="inferred from homology"/>
<dbReference type="EMBL" id="DWWM01000005">
    <property type="protein sequence ID" value="HJC35723.1"/>
    <property type="molecule type" value="Genomic_DNA"/>
</dbReference>
<keyword evidence="11" id="KW-0100">Branched-chain amino acid biosynthesis</keyword>
<dbReference type="InterPro" id="IPR043131">
    <property type="entry name" value="BCAT-like_N"/>
</dbReference>
<evidence type="ECO:0000256" key="9">
    <source>
        <dbReference type="ARBA" id="ARBA00022679"/>
    </source>
</evidence>
<evidence type="ECO:0000256" key="3">
    <source>
        <dbReference type="ARBA" id="ARBA00004931"/>
    </source>
</evidence>
<accession>A0A9D2NQU5</accession>
<dbReference type="GO" id="GO:0004084">
    <property type="term" value="F:branched-chain-amino-acid transaminase activity"/>
    <property type="evidence" value="ECO:0007669"/>
    <property type="project" value="UniProtKB-EC"/>
</dbReference>
<evidence type="ECO:0000256" key="12">
    <source>
        <dbReference type="ARBA" id="ARBA00048212"/>
    </source>
</evidence>
<dbReference type="InterPro" id="IPR005786">
    <property type="entry name" value="B_amino_transII"/>
</dbReference>
<dbReference type="Gene3D" id="3.20.10.10">
    <property type="entry name" value="D-amino Acid Aminotransferase, subunit A, domain 2"/>
    <property type="match status" value="1"/>
</dbReference>
<dbReference type="PANTHER" id="PTHR11825">
    <property type="entry name" value="SUBGROUP IIII AMINOTRANSFERASE"/>
    <property type="match status" value="1"/>
</dbReference>
<evidence type="ECO:0000256" key="15">
    <source>
        <dbReference type="PIRSR" id="PIRSR006468-1"/>
    </source>
</evidence>
<dbReference type="AlphaFoldDB" id="A0A9D2NQU5"/>
<gene>
    <name evidence="16" type="ORF">H9702_01150</name>
</gene>
<comment type="pathway">
    <text evidence="4">Amino-acid biosynthesis; L-leucine biosynthesis; L-leucine from 3-methyl-2-oxobutanoate: step 4/4.</text>
</comment>
<name>A0A9D2NQU5_9FIRM</name>
<dbReference type="InterPro" id="IPR001544">
    <property type="entry name" value="Aminotrans_IV"/>
</dbReference>
<evidence type="ECO:0000256" key="2">
    <source>
        <dbReference type="ARBA" id="ARBA00004824"/>
    </source>
</evidence>
<comment type="catalytic activity">
    <reaction evidence="14">
        <text>L-leucine + 2-oxoglutarate = 4-methyl-2-oxopentanoate + L-glutamate</text>
        <dbReference type="Rhea" id="RHEA:18321"/>
        <dbReference type="ChEBI" id="CHEBI:16810"/>
        <dbReference type="ChEBI" id="CHEBI:17865"/>
        <dbReference type="ChEBI" id="CHEBI:29985"/>
        <dbReference type="ChEBI" id="CHEBI:57427"/>
        <dbReference type="EC" id="2.6.1.42"/>
    </reaction>
</comment>
<dbReference type="Gene3D" id="3.30.470.10">
    <property type="match status" value="1"/>
</dbReference>
<evidence type="ECO:0000256" key="8">
    <source>
        <dbReference type="ARBA" id="ARBA00022605"/>
    </source>
</evidence>
<evidence type="ECO:0000256" key="1">
    <source>
        <dbReference type="ARBA" id="ARBA00001933"/>
    </source>
</evidence>
<dbReference type="Pfam" id="PF01063">
    <property type="entry name" value="Aminotran_4"/>
    <property type="match status" value="1"/>
</dbReference>
<evidence type="ECO:0000313" key="16">
    <source>
        <dbReference type="EMBL" id="HJC35723.1"/>
    </source>
</evidence>
<dbReference type="SUPFAM" id="SSF56752">
    <property type="entry name" value="D-aminoacid aminotransferase-like PLP-dependent enzymes"/>
    <property type="match status" value="1"/>
</dbReference>
<evidence type="ECO:0000256" key="6">
    <source>
        <dbReference type="ARBA" id="ARBA00013053"/>
    </source>
</evidence>
<evidence type="ECO:0000256" key="11">
    <source>
        <dbReference type="ARBA" id="ARBA00023304"/>
    </source>
</evidence>
<evidence type="ECO:0000256" key="14">
    <source>
        <dbReference type="ARBA" id="ARBA00049229"/>
    </source>
</evidence>
<comment type="caution">
    <text evidence="16">The sequence shown here is derived from an EMBL/GenBank/DDBJ whole genome shotgun (WGS) entry which is preliminary data.</text>
</comment>